<dbReference type="EMBL" id="CAXDID020000116">
    <property type="protein sequence ID" value="CAL6030550.1"/>
    <property type="molecule type" value="Genomic_DNA"/>
</dbReference>
<comment type="caution">
    <text evidence="5">The sequence shown here is derived from an EMBL/GenBank/DDBJ whole genome shotgun (WGS) entry which is preliminary data.</text>
</comment>
<dbReference type="Gene3D" id="1.20.120.180">
    <property type="entry name" value="Proteasome activator pa28, C-terminal domain"/>
    <property type="match status" value="1"/>
</dbReference>
<dbReference type="InterPro" id="IPR036997">
    <property type="entry name" value="PA28_C_sf"/>
</dbReference>
<evidence type="ECO:0000256" key="2">
    <source>
        <dbReference type="ARBA" id="ARBA00022942"/>
    </source>
</evidence>
<dbReference type="GO" id="GO:0008537">
    <property type="term" value="C:proteasome activator complex"/>
    <property type="evidence" value="ECO:0007669"/>
    <property type="project" value="InterPro"/>
</dbReference>
<keyword evidence="2 5" id="KW-0647">Proteasome</keyword>
<dbReference type="InterPro" id="IPR036996">
    <property type="entry name" value="PA28_N_sf"/>
</dbReference>
<dbReference type="PANTHER" id="PTHR10660:SF2">
    <property type="entry name" value="LD45860P"/>
    <property type="match status" value="1"/>
</dbReference>
<name>A0AA86TXU0_9EUKA</name>
<feature type="domain" description="Proteasome activator PA28 C-terminal" evidence="4">
    <location>
        <begin position="89"/>
        <end position="210"/>
    </location>
</feature>
<evidence type="ECO:0000313" key="6">
    <source>
        <dbReference type="EMBL" id="CAL6030550.1"/>
    </source>
</evidence>
<dbReference type="GO" id="GO:0005654">
    <property type="term" value="C:nucleoplasm"/>
    <property type="evidence" value="ECO:0007669"/>
    <property type="project" value="TreeGrafter"/>
</dbReference>
<organism evidence="5">
    <name type="scientific">Hexamita inflata</name>
    <dbReference type="NCBI Taxonomy" id="28002"/>
    <lineage>
        <taxon>Eukaryota</taxon>
        <taxon>Metamonada</taxon>
        <taxon>Diplomonadida</taxon>
        <taxon>Hexamitidae</taxon>
        <taxon>Hexamitinae</taxon>
        <taxon>Hexamita</taxon>
    </lineage>
</organism>
<sequence length="224" mass="26307">MKAAPETQIMLFQMEKRAEQLGQEAEQLIYVMLPQKAVDLQEILKSNQYFQQSFIQQLQQQLNEKLLPKTSDTIDMNPIIDFYSEPLPQIYEFEDFVRENIREILKITEQIKAWITVCDASEDQLQYLSDIVTALTQTDDIGNQLIQRILSFHSTRQRLFNKLTKRKLFDVAKTLVQHDIGQVTEIQNGFGELYNQLIIGYDVTIKNFERYRRIPGVKGFEGMY</sequence>
<proteinExistence type="inferred from homology"/>
<dbReference type="InterPro" id="IPR003186">
    <property type="entry name" value="PA28_C"/>
</dbReference>
<evidence type="ECO:0000256" key="1">
    <source>
        <dbReference type="ARBA" id="ARBA00005883"/>
    </source>
</evidence>
<comment type="similarity">
    <text evidence="1">Belongs to the PA28 family.</text>
</comment>
<gene>
    <name evidence="5" type="ORF">HINF_LOCUS18707</name>
    <name evidence="6" type="ORF">HINF_LOCUS33427</name>
</gene>
<evidence type="ECO:0000259" key="3">
    <source>
        <dbReference type="Pfam" id="PF02251"/>
    </source>
</evidence>
<dbReference type="InterPro" id="IPR009077">
    <property type="entry name" value="Proteasome_activ_PA28"/>
</dbReference>
<dbReference type="GO" id="GO:2000045">
    <property type="term" value="P:regulation of G1/S transition of mitotic cell cycle"/>
    <property type="evidence" value="ECO:0007669"/>
    <property type="project" value="TreeGrafter"/>
</dbReference>
<protein>
    <submittedName>
        <fullName evidence="5">Proteasome activator pa28 beta subunit</fullName>
    </submittedName>
    <submittedName>
        <fullName evidence="6">Proteasome_activator pa28 beta subunit</fullName>
    </submittedName>
</protein>
<keyword evidence="7" id="KW-1185">Reference proteome</keyword>
<reference evidence="6 7" key="2">
    <citation type="submission" date="2024-07" db="EMBL/GenBank/DDBJ databases">
        <authorList>
            <person name="Akdeniz Z."/>
        </authorList>
    </citation>
    <scope>NUCLEOTIDE SEQUENCE [LARGE SCALE GENOMIC DNA]</scope>
</reference>
<dbReference type="PANTHER" id="PTHR10660">
    <property type="entry name" value="PROTEASOME REGULATOR PA28"/>
    <property type="match status" value="1"/>
</dbReference>
<dbReference type="InterPro" id="IPR036252">
    <property type="entry name" value="Proteasome_activ_sf"/>
</dbReference>
<dbReference type="GO" id="GO:0061136">
    <property type="term" value="P:regulation of proteasomal protein catabolic process"/>
    <property type="evidence" value="ECO:0007669"/>
    <property type="project" value="TreeGrafter"/>
</dbReference>
<dbReference type="GO" id="GO:0061133">
    <property type="term" value="F:endopeptidase activator activity"/>
    <property type="evidence" value="ECO:0007669"/>
    <property type="project" value="TreeGrafter"/>
</dbReference>
<evidence type="ECO:0000313" key="5">
    <source>
        <dbReference type="EMBL" id="CAI9931062.1"/>
    </source>
</evidence>
<dbReference type="Pfam" id="PF02252">
    <property type="entry name" value="PA28_C"/>
    <property type="match status" value="1"/>
</dbReference>
<accession>A0AA86TXU0</accession>
<dbReference type="AlphaFoldDB" id="A0AA86TXU0"/>
<dbReference type="SUPFAM" id="SSF47216">
    <property type="entry name" value="Proteasome activator"/>
    <property type="match status" value="1"/>
</dbReference>
<feature type="domain" description="Proteasome activator PA28 N-terminal" evidence="3">
    <location>
        <begin position="19"/>
        <end position="63"/>
    </location>
</feature>
<dbReference type="GO" id="GO:0005737">
    <property type="term" value="C:cytoplasm"/>
    <property type="evidence" value="ECO:0007669"/>
    <property type="project" value="TreeGrafter"/>
</dbReference>
<evidence type="ECO:0000313" key="7">
    <source>
        <dbReference type="Proteomes" id="UP001642409"/>
    </source>
</evidence>
<dbReference type="Proteomes" id="UP001642409">
    <property type="component" value="Unassembled WGS sequence"/>
</dbReference>
<dbReference type="InterPro" id="IPR003185">
    <property type="entry name" value="Proteasome_activ_PA28_N"/>
</dbReference>
<dbReference type="Gene3D" id="1.20.5.120">
    <property type="entry name" value="Proteasome activator pa28, N-terminal domain"/>
    <property type="match status" value="1"/>
</dbReference>
<dbReference type="Pfam" id="PF02251">
    <property type="entry name" value="PA28_N"/>
    <property type="match status" value="1"/>
</dbReference>
<evidence type="ECO:0000259" key="4">
    <source>
        <dbReference type="Pfam" id="PF02252"/>
    </source>
</evidence>
<reference evidence="5" key="1">
    <citation type="submission" date="2023-06" db="EMBL/GenBank/DDBJ databases">
        <authorList>
            <person name="Kurt Z."/>
        </authorList>
    </citation>
    <scope>NUCLEOTIDE SEQUENCE</scope>
</reference>
<dbReference type="EMBL" id="CATOUU010000471">
    <property type="protein sequence ID" value="CAI9931062.1"/>
    <property type="molecule type" value="Genomic_DNA"/>
</dbReference>